<keyword evidence="12" id="KW-1133">Transmembrane helix</keyword>
<sequence length="362" mass="41126">MRSSAYIASLFFAIFLVVTTKEEDHFDDGSAETRCGDDGPPIRFPFSLTNVTTSSSGYPGFELSCSDRKDTVLHLPHGGKFWVTAINYTSQELIVSDPDGCIVPRLPRLNLSSSPFLSMNHLLYYNYTLINCSSTNNDILKREKRIECLSIPGYNVFFISSDSYYYKSDYEPFTYLRAAMQIQEEEEEDLGSPDDDHDNGHDNYDTECLFIPKSHAKGRLIKRVLPALGLLGLVIAAVVTAKRRYNASRLDKLERVNQAKIENRIHEAGKHLKMKVESENDEKIAKKLSIIGLWCIQWYPVDRPSMSSVIQMLEEETDKLSIPPNPFASNTTTPENNTRRNIHDRPGDHHALDIISEHDELE</sequence>
<evidence type="ECO:0000259" key="17">
    <source>
        <dbReference type="Pfam" id="PF13947"/>
    </source>
</evidence>
<name>A0AAP0HZK0_9MAGN</name>
<feature type="region of interest" description="Disordered" evidence="15">
    <location>
        <begin position="320"/>
        <end position="362"/>
    </location>
</feature>
<evidence type="ECO:0000256" key="5">
    <source>
        <dbReference type="ARBA" id="ARBA00022679"/>
    </source>
</evidence>
<organism evidence="18 19">
    <name type="scientific">Stephania japonica</name>
    <dbReference type="NCBI Taxonomy" id="461633"/>
    <lineage>
        <taxon>Eukaryota</taxon>
        <taxon>Viridiplantae</taxon>
        <taxon>Streptophyta</taxon>
        <taxon>Embryophyta</taxon>
        <taxon>Tracheophyta</taxon>
        <taxon>Spermatophyta</taxon>
        <taxon>Magnoliopsida</taxon>
        <taxon>Ranunculales</taxon>
        <taxon>Menispermaceae</taxon>
        <taxon>Menispermoideae</taxon>
        <taxon>Cissampelideae</taxon>
        <taxon>Stephania</taxon>
    </lineage>
</organism>
<dbReference type="GO" id="GO:0008270">
    <property type="term" value="F:zinc ion binding"/>
    <property type="evidence" value="ECO:0007669"/>
    <property type="project" value="UniProtKB-KW"/>
</dbReference>
<evidence type="ECO:0000256" key="1">
    <source>
        <dbReference type="ARBA" id="ARBA00000900"/>
    </source>
</evidence>
<keyword evidence="7" id="KW-0479">Metal-binding</keyword>
<evidence type="ECO:0000256" key="15">
    <source>
        <dbReference type="SAM" id="MobiDB-lite"/>
    </source>
</evidence>
<evidence type="ECO:0000256" key="8">
    <source>
        <dbReference type="ARBA" id="ARBA00022729"/>
    </source>
</evidence>
<evidence type="ECO:0000256" key="9">
    <source>
        <dbReference type="ARBA" id="ARBA00022771"/>
    </source>
</evidence>
<feature type="domain" description="Wall-associated receptor kinase galacturonan-binding" evidence="17">
    <location>
        <begin position="34"/>
        <end position="97"/>
    </location>
</feature>
<dbReference type="Proteomes" id="UP001417504">
    <property type="component" value="Unassembled WGS sequence"/>
</dbReference>
<keyword evidence="6" id="KW-0812">Transmembrane</keyword>
<dbReference type="PANTHER" id="PTHR46279">
    <property type="entry name" value="RING/U-BOX SUPERFAMILY PROTEIN"/>
    <property type="match status" value="1"/>
</dbReference>
<evidence type="ECO:0000256" key="4">
    <source>
        <dbReference type="ARBA" id="ARBA00012483"/>
    </source>
</evidence>
<reference evidence="18 19" key="1">
    <citation type="submission" date="2024-01" db="EMBL/GenBank/DDBJ databases">
        <title>Genome assemblies of Stephania.</title>
        <authorList>
            <person name="Yang L."/>
        </authorList>
    </citation>
    <scope>NUCLEOTIDE SEQUENCE [LARGE SCALE GENOMIC DNA]</scope>
    <source>
        <strain evidence="18">QJT</strain>
        <tissue evidence="18">Leaf</tissue>
    </source>
</reference>
<dbReference type="GO" id="GO:0030247">
    <property type="term" value="F:polysaccharide binding"/>
    <property type="evidence" value="ECO:0007669"/>
    <property type="project" value="InterPro"/>
</dbReference>
<keyword evidence="5" id="KW-0808">Transferase</keyword>
<evidence type="ECO:0000256" key="7">
    <source>
        <dbReference type="ARBA" id="ARBA00022723"/>
    </source>
</evidence>
<evidence type="ECO:0000256" key="14">
    <source>
        <dbReference type="ARBA" id="ARBA00024209"/>
    </source>
</evidence>
<evidence type="ECO:0000256" key="10">
    <source>
        <dbReference type="ARBA" id="ARBA00022786"/>
    </source>
</evidence>
<keyword evidence="9" id="KW-0863">Zinc-finger</keyword>
<evidence type="ECO:0000313" key="19">
    <source>
        <dbReference type="Proteomes" id="UP001417504"/>
    </source>
</evidence>
<comment type="pathway">
    <text evidence="3">Protein modification; protein ubiquitination.</text>
</comment>
<feature type="signal peptide" evidence="16">
    <location>
        <begin position="1"/>
        <end position="20"/>
    </location>
</feature>
<comment type="similarity">
    <text evidence="14">Belongs to the RING-type zinc finger family. ATL subfamily.</text>
</comment>
<keyword evidence="10" id="KW-0833">Ubl conjugation pathway</keyword>
<feature type="chain" id="PRO_5042971226" description="RING-type E3 ubiquitin transferase" evidence="16">
    <location>
        <begin position="21"/>
        <end position="362"/>
    </location>
</feature>
<dbReference type="GO" id="GO:0061630">
    <property type="term" value="F:ubiquitin protein ligase activity"/>
    <property type="evidence" value="ECO:0007669"/>
    <property type="project" value="UniProtKB-EC"/>
</dbReference>
<feature type="compositionally biased region" description="Basic and acidic residues" evidence="15">
    <location>
        <begin position="337"/>
        <end position="362"/>
    </location>
</feature>
<dbReference type="InterPro" id="IPR046948">
    <property type="entry name" value="ATL20-22-like"/>
</dbReference>
<evidence type="ECO:0000256" key="6">
    <source>
        <dbReference type="ARBA" id="ARBA00022692"/>
    </source>
</evidence>
<comment type="catalytic activity">
    <reaction evidence="1">
        <text>S-ubiquitinyl-[E2 ubiquitin-conjugating enzyme]-L-cysteine + [acceptor protein]-L-lysine = [E2 ubiquitin-conjugating enzyme]-L-cysteine + N(6)-ubiquitinyl-[acceptor protein]-L-lysine.</text>
        <dbReference type="EC" id="2.3.2.27"/>
    </reaction>
</comment>
<keyword evidence="13" id="KW-0472">Membrane</keyword>
<evidence type="ECO:0000313" key="18">
    <source>
        <dbReference type="EMBL" id="KAK9103842.1"/>
    </source>
</evidence>
<comment type="subcellular location">
    <subcellularLocation>
        <location evidence="2">Membrane</location>
        <topology evidence="2">Single-pass membrane protein</topology>
    </subcellularLocation>
</comment>
<keyword evidence="11" id="KW-0862">Zinc</keyword>
<dbReference type="InterPro" id="IPR025287">
    <property type="entry name" value="WAK_GUB"/>
</dbReference>
<accession>A0AAP0HZK0</accession>
<evidence type="ECO:0000256" key="13">
    <source>
        <dbReference type="ARBA" id="ARBA00023136"/>
    </source>
</evidence>
<protein>
    <recommendedName>
        <fullName evidence="4">RING-type E3 ubiquitin transferase</fullName>
        <ecNumber evidence="4">2.3.2.27</ecNumber>
    </recommendedName>
</protein>
<evidence type="ECO:0000256" key="12">
    <source>
        <dbReference type="ARBA" id="ARBA00022989"/>
    </source>
</evidence>
<evidence type="ECO:0000256" key="2">
    <source>
        <dbReference type="ARBA" id="ARBA00004167"/>
    </source>
</evidence>
<keyword evidence="8 16" id="KW-0732">Signal</keyword>
<comment type="caution">
    <text evidence="18">The sequence shown here is derived from an EMBL/GenBank/DDBJ whole genome shotgun (WGS) entry which is preliminary data.</text>
</comment>
<dbReference type="EC" id="2.3.2.27" evidence="4"/>
<dbReference type="AlphaFoldDB" id="A0AAP0HZK0"/>
<evidence type="ECO:0000256" key="11">
    <source>
        <dbReference type="ARBA" id="ARBA00022833"/>
    </source>
</evidence>
<evidence type="ECO:0000256" key="16">
    <source>
        <dbReference type="SAM" id="SignalP"/>
    </source>
</evidence>
<dbReference type="Pfam" id="PF13947">
    <property type="entry name" value="GUB_WAK_bind"/>
    <property type="match status" value="1"/>
</dbReference>
<evidence type="ECO:0000256" key="3">
    <source>
        <dbReference type="ARBA" id="ARBA00004906"/>
    </source>
</evidence>
<dbReference type="GO" id="GO:0016020">
    <property type="term" value="C:membrane"/>
    <property type="evidence" value="ECO:0007669"/>
    <property type="project" value="UniProtKB-SubCell"/>
</dbReference>
<keyword evidence="19" id="KW-1185">Reference proteome</keyword>
<dbReference type="EMBL" id="JBBNAE010000008">
    <property type="protein sequence ID" value="KAK9103842.1"/>
    <property type="molecule type" value="Genomic_DNA"/>
</dbReference>
<dbReference type="Gene3D" id="1.10.510.10">
    <property type="entry name" value="Transferase(Phosphotransferase) domain 1"/>
    <property type="match status" value="1"/>
</dbReference>
<gene>
    <name evidence="18" type="ORF">Sjap_021096</name>
</gene>
<dbReference type="PANTHER" id="PTHR46279:SF9">
    <property type="entry name" value="OS01G0116300 PROTEIN"/>
    <property type="match status" value="1"/>
</dbReference>
<proteinExistence type="inferred from homology"/>